<organism evidence="2 3">
    <name type="scientific">Leucobacter komagatae</name>
    <dbReference type="NCBI Taxonomy" id="55969"/>
    <lineage>
        <taxon>Bacteria</taxon>
        <taxon>Bacillati</taxon>
        <taxon>Actinomycetota</taxon>
        <taxon>Actinomycetes</taxon>
        <taxon>Micrococcales</taxon>
        <taxon>Microbacteriaceae</taxon>
        <taxon>Leucobacter</taxon>
    </lineage>
</organism>
<dbReference type="InterPro" id="IPR049820">
    <property type="entry name" value="Trnsprt_adja_ssu-like"/>
</dbReference>
<accession>A0A0D0H3M6</accession>
<feature type="transmembrane region" description="Helical" evidence="1">
    <location>
        <begin position="6"/>
        <end position="31"/>
    </location>
</feature>
<comment type="caution">
    <text evidence="2">The sequence shown here is derived from an EMBL/GenBank/DDBJ whole genome shotgun (WGS) entry which is preliminary data.</text>
</comment>
<keyword evidence="1" id="KW-0812">Transmembrane</keyword>
<dbReference type="NCBIfam" id="NF038354">
    <property type="entry name" value="trnsprt_adja_43"/>
    <property type="match status" value="1"/>
</dbReference>
<proteinExistence type="predicted"/>
<dbReference type="EMBL" id="JXSQ01000022">
    <property type="protein sequence ID" value="KIP51795.1"/>
    <property type="molecule type" value="Genomic_DNA"/>
</dbReference>
<name>A0A0D0H3M6_9MICO</name>
<keyword evidence="1" id="KW-1133">Transmembrane helix</keyword>
<reference evidence="2 3" key="1">
    <citation type="submission" date="2015-01" db="EMBL/GenBank/DDBJ databases">
        <title>Draft genome sequence of Leucobacter komagatae strain VKM ST2845.</title>
        <authorList>
            <person name="Karlyshev A.V."/>
            <person name="Kudryashova E.B."/>
        </authorList>
    </citation>
    <scope>NUCLEOTIDE SEQUENCE [LARGE SCALE GENOMIC DNA]</scope>
    <source>
        <strain evidence="2 3">VKM ST2845</strain>
    </source>
</reference>
<keyword evidence="3" id="KW-1185">Reference proteome</keyword>
<dbReference type="Proteomes" id="UP000032120">
    <property type="component" value="Unassembled WGS sequence"/>
</dbReference>
<dbReference type="AlphaFoldDB" id="A0A0D0H3M6"/>
<dbReference type="RefSeq" id="WP_042544916.1">
    <property type="nucleotide sequence ID" value="NZ_JXSQ01000022.1"/>
</dbReference>
<evidence type="ECO:0000256" key="1">
    <source>
        <dbReference type="SAM" id="Phobius"/>
    </source>
</evidence>
<evidence type="ECO:0000313" key="3">
    <source>
        <dbReference type="Proteomes" id="UP000032120"/>
    </source>
</evidence>
<evidence type="ECO:0000313" key="2">
    <source>
        <dbReference type="EMBL" id="KIP51795.1"/>
    </source>
</evidence>
<protein>
    <submittedName>
        <fullName evidence="2">Membrane protein</fullName>
    </submittedName>
</protein>
<gene>
    <name evidence="2" type="ORF">SD72_13145</name>
</gene>
<sequence length="45" mass="5299">MNWEVVLLTAYVLVWPLIVVGALFVIVRAFIKDWREAKREGRDII</sequence>
<keyword evidence="1" id="KW-0472">Membrane</keyword>